<name>A0ABU4RI61_9HYPH</name>
<reference evidence="3 4" key="1">
    <citation type="submission" date="2023-11" db="EMBL/GenBank/DDBJ databases">
        <authorList>
            <person name="Bao R."/>
        </authorList>
    </citation>
    <scope>NUCLEOTIDE SEQUENCE [LARGE SCALE GENOMIC DNA]</scope>
    <source>
        <strain evidence="3 4">PJ23</strain>
    </source>
</reference>
<dbReference type="Pfam" id="PF07811">
    <property type="entry name" value="TadE"/>
    <property type="match status" value="1"/>
</dbReference>
<accession>A0ABU4RI61</accession>
<dbReference type="InterPro" id="IPR012495">
    <property type="entry name" value="TadE-like_dom"/>
</dbReference>
<dbReference type="Proteomes" id="UP001274321">
    <property type="component" value="Unassembled WGS sequence"/>
</dbReference>
<evidence type="ECO:0000259" key="2">
    <source>
        <dbReference type="Pfam" id="PF07811"/>
    </source>
</evidence>
<evidence type="ECO:0000313" key="4">
    <source>
        <dbReference type="Proteomes" id="UP001274321"/>
    </source>
</evidence>
<comment type="caution">
    <text evidence="3">The sequence shown here is derived from an EMBL/GenBank/DDBJ whole genome shotgun (WGS) entry which is preliminary data.</text>
</comment>
<sequence>MRTRCVEGTFRRDERGTSAVEFALIAPVMLILLLGTFEMTRAFSAQRKVVAMAATVNRLVAGFNVLTPEQLNNPETNKPGVTKNDLEGVINAAKAVLFPLDAADGLLEITIDRIDREDDAGIIKWTYDWQTRQGTNSPASANADYVPTRNSVVRTRITYTHRPIFTDMVASFGIPGFSLQGTAIGGGEGDPITNIDGHF</sequence>
<organism evidence="3 4">
    <name type="scientific">Terrihabitans rhizophilus</name>
    <dbReference type="NCBI Taxonomy" id="3092662"/>
    <lineage>
        <taxon>Bacteria</taxon>
        <taxon>Pseudomonadati</taxon>
        <taxon>Pseudomonadota</taxon>
        <taxon>Alphaproteobacteria</taxon>
        <taxon>Hyphomicrobiales</taxon>
        <taxon>Terrihabitans</taxon>
    </lineage>
</organism>
<keyword evidence="4" id="KW-1185">Reference proteome</keyword>
<evidence type="ECO:0000256" key="1">
    <source>
        <dbReference type="SAM" id="Phobius"/>
    </source>
</evidence>
<proteinExistence type="predicted"/>
<keyword evidence="1" id="KW-0812">Transmembrane</keyword>
<keyword evidence="1" id="KW-0472">Membrane</keyword>
<dbReference type="RefSeq" id="WP_319842641.1">
    <property type="nucleotide sequence ID" value="NZ_JAXAFJ010000001.1"/>
</dbReference>
<feature type="transmembrane region" description="Helical" evidence="1">
    <location>
        <begin position="19"/>
        <end position="37"/>
    </location>
</feature>
<dbReference type="EMBL" id="JAXAFJ010000001">
    <property type="protein sequence ID" value="MDX6804515.1"/>
    <property type="molecule type" value="Genomic_DNA"/>
</dbReference>
<evidence type="ECO:0000313" key="3">
    <source>
        <dbReference type="EMBL" id="MDX6804515.1"/>
    </source>
</evidence>
<protein>
    <submittedName>
        <fullName evidence="3">TadE/TadG family type IV pilus assembly protein</fullName>
    </submittedName>
</protein>
<gene>
    <name evidence="3" type="ORF">SCD90_00430</name>
</gene>
<feature type="domain" description="TadE-like" evidence="2">
    <location>
        <begin position="16"/>
        <end position="54"/>
    </location>
</feature>
<keyword evidence="1" id="KW-1133">Transmembrane helix</keyword>